<evidence type="ECO:0000256" key="2">
    <source>
        <dbReference type="SAM" id="Phobius"/>
    </source>
</evidence>
<comment type="caution">
    <text evidence="3">The sequence shown here is derived from an EMBL/GenBank/DDBJ whole genome shotgun (WGS) entry which is preliminary data.</text>
</comment>
<protein>
    <recommendedName>
        <fullName evidence="5">DUF4834 family protein</fullName>
    </recommendedName>
</protein>
<reference evidence="3 4" key="1">
    <citation type="submission" date="2022-01" db="EMBL/GenBank/DDBJ databases">
        <title>Whole genome-based taxonomy of the Shewanellaceae.</title>
        <authorList>
            <person name="Martin-Rodriguez A.J."/>
        </authorList>
    </citation>
    <scope>NUCLEOTIDE SEQUENCE [LARGE SCALE GENOMIC DNA]</scope>
    <source>
        <strain evidence="3 4">JCM 17801</strain>
    </source>
</reference>
<feature type="transmembrane region" description="Helical" evidence="2">
    <location>
        <begin position="23"/>
        <end position="56"/>
    </location>
</feature>
<dbReference type="RefSeq" id="WP_188841946.1">
    <property type="nucleotide sequence ID" value="NZ_BMOT01000007.1"/>
</dbReference>
<proteinExistence type="predicted"/>
<sequence>MRFNSSFNSAHLKHRFATMNPIIVLLALISIVVLALILLPFLLLLGLLSFITFQVLGRTFLSPKMKQAYASSQRNQGDIYRGYADVQREKPAPYANMFKQPKNAHPQGRTFEHNADEQVN</sequence>
<evidence type="ECO:0008006" key="5">
    <source>
        <dbReference type="Google" id="ProtNLM"/>
    </source>
</evidence>
<evidence type="ECO:0000313" key="4">
    <source>
        <dbReference type="Proteomes" id="UP001203212"/>
    </source>
</evidence>
<keyword evidence="2" id="KW-1133">Transmembrane helix</keyword>
<feature type="region of interest" description="Disordered" evidence="1">
    <location>
        <begin position="95"/>
        <end position="120"/>
    </location>
</feature>
<keyword evidence="4" id="KW-1185">Reference proteome</keyword>
<keyword evidence="2" id="KW-0472">Membrane</keyword>
<name>A0ABT0L2W8_9GAMM</name>
<evidence type="ECO:0000256" key="1">
    <source>
        <dbReference type="SAM" id="MobiDB-lite"/>
    </source>
</evidence>
<keyword evidence="2" id="KW-0812">Transmembrane</keyword>
<gene>
    <name evidence="3" type="ORF">L2689_12385</name>
</gene>
<feature type="compositionally biased region" description="Basic and acidic residues" evidence="1">
    <location>
        <begin position="110"/>
        <end position="120"/>
    </location>
</feature>
<organism evidence="3 4">
    <name type="scientific">Shewanella aestuarii</name>
    <dbReference type="NCBI Taxonomy" id="1028752"/>
    <lineage>
        <taxon>Bacteria</taxon>
        <taxon>Pseudomonadati</taxon>
        <taxon>Pseudomonadota</taxon>
        <taxon>Gammaproteobacteria</taxon>
        <taxon>Alteromonadales</taxon>
        <taxon>Shewanellaceae</taxon>
        <taxon>Shewanella</taxon>
    </lineage>
</organism>
<dbReference type="Proteomes" id="UP001203212">
    <property type="component" value="Unassembled WGS sequence"/>
</dbReference>
<accession>A0ABT0L2W8</accession>
<evidence type="ECO:0000313" key="3">
    <source>
        <dbReference type="EMBL" id="MCL1118035.1"/>
    </source>
</evidence>
<dbReference type="EMBL" id="JAKILK010000006">
    <property type="protein sequence ID" value="MCL1118035.1"/>
    <property type="molecule type" value="Genomic_DNA"/>
</dbReference>